<comment type="caution">
    <text evidence="2">The sequence shown here is derived from an EMBL/GenBank/DDBJ whole genome shotgun (WGS) entry which is preliminary data.</text>
</comment>
<evidence type="ECO:0000313" key="2">
    <source>
        <dbReference type="EMBL" id="KAK4154439.1"/>
    </source>
</evidence>
<dbReference type="Gene3D" id="3.40.50.2000">
    <property type="entry name" value="Glycogen Phosphorylase B"/>
    <property type="match status" value="1"/>
</dbReference>
<name>A0AAN6VN70_9PEZI</name>
<gene>
    <name evidence="2" type="ORF">C8A00DRAFT_32789</name>
</gene>
<dbReference type="AlphaFoldDB" id="A0AAN6VN70"/>
<keyword evidence="1" id="KW-0808">Transferase</keyword>
<reference evidence="2" key="1">
    <citation type="journal article" date="2023" name="Mol. Phylogenet. Evol.">
        <title>Genome-scale phylogeny and comparative genomics of the fungal order Sordariales.</title>
        <authorList>
            <person name="Hensen N."/>
            <person name="Bonometti L."/>
            <person name="Westerberg I."/>
            <person name="Brannstrom I.O."/>
            <person name="Guillou S."/>
            <person name="Cros-Aarteil S."/>
            <person name="Calhoun S."/>
            <person name="Haridas S."/>
            <person name="Kuo A."/>
            <person name="Mondo S."/>
            <person name="Pangilinan J."/>
            <person name="Riley R."/>
            <person name="LaButti K."/>
            <person name="Andreopoulos B."/>
            <person name="Lipzen A."/>
            <person name="Chen C."/>
            <person name="Yan M."/>
            <person name="Daum C."/>
            <person name="Ng V."/>
            <person name="Clum A."/>
            <person name="Steindorff A."/>
            <person name="Ohm R.A."/>
            <person name="Martin F."/>
            <person name="Silar P."/>
            <person name="Natvig D.O."/>
            <person name="Lalanne C."/>
            <person name="Gautier V."/>
            <person name="Ament-Velasquez S.L."/>
            <person name="Kruys A."/>
            <person name="Hutchinson M.I."/>
            <person name="Powell A.J."/>
            <person name="Barry K."/>
            <person name="Miller A.N."/>
            <person name="Grigoriev I.V."/>
            <person name="Debuchy R."/>
            <person name="Gladieux P."/>
            <person name="Hiltunen Thoren M."/>
            <person name="Johannesson H."/>
        </authorList>
    </citation>
    <scope>NUCLEOTIDE SEQUENCE</scope>
    <source>
        <strain evidence="2">CBS 538.74</strain>
    </source>
</reference>
<dbReference type="EMBL" id="MU856912">
    <property type="protein sequence ID" value="KAK4154439.1"/>
    <property type="molecule type" value="Genomic_DNA"/>
</dbReference>
<organism evidence="2 3">
    <name type="scientific">Chaetomidium leptoderma</name>
    <dbReference type="NCBI Taxonomy" id="669021"/>
    <lineage>
        <taxon>Eukaryota</taxon>
        <taxon>Fungi</taxon>
        <taxon>Dikarya</taxon>
        <taxon>Ascomycota</taxon>
        <taxon>Pezizomycotina</taxon>
        <taxon>Sordariomycetes</taxon>
        <taxon>Sordariomycetidae</taxon>
        <taxon>Sordariales</taxon>
        <taxon>Chaetomiaceae</taxon>
        <taxon>Chaetomidium</taxon>
    </lineage>
</organism>
<evidence type="ECO:0000256" key="1">
    <source>
        <dbReference type="ARBA" id="ARBA00022679"/>
    </source>
</evidence>
<accession>A0AAN6VN70</accession>
<dbReference type="Pfam" id="PF00201">
    <property type="entry name" value="UDPGT"/>
    <property type="match status" value="1"/>
</dbReference>
<dbReference type="InterPro" id="IPR002213">
    <property type="entry name" value="UDP_glucos_trans"/>
</dbReference>
<dbReference type="Proteomes" id="UP001302745">
    <property type="component" value="Unassembled WGS sequence"/>
</dbReference>
<evidence type="ECO:0000313" key="3">
    <source>
        <dbReference type="Proteomes" id="UP001302745"/>
    </source>
</evidence>
<protein>
    <submittedName>
        <fullName evidence="2">Uncharacterized protein</fullName>
    </submittedName>
</protein>
<proteinExistence type="predicted"/>
<dbReference type="GO" id="GO:0008194">
    <property type="term" value="F:UDP-glycosyltransferase activity"/>
    <property type="evidence" value="ECO:0007669"/>
    <property type="project" value="InterPro"/>
</dbReference>
<reference evidence="2" key="2">
    <citation type="submission" date="2023-05" db="EMBL/GenBank/DDBJ databases">
        <authorList>
            <consortium name="Lawrence Berkeley National Laboratory"/>
            <person name="Steindorff A."/>
            <person name="Hensen N."/>
            <person name="Bonometti L."/>
            <person name="Westerberg I."/>
            <person name="Brannstrom I.O."/>
            <person name="Guillou S."/>
            <person name="Cros-Aarteil S."/>
            <person name="Calhoun S."/>
            <person name="Haridas S."/>
            <person name="Kuo A."/>
            <person name="Mondo S."/>
            <person name="Pangilinan J."/>
            <person name="Riley R."/>
            <person name="Labutti K."/>
            <person name="Andreopoulos B."/>
            <person name="Lipzen A."/>
            <person name="Chen C."/>
            <person name="Yanf M."/>
            <person name="Daum C."/>
            <person name="Ng V."/>
            <person name="Clum A."/>
            <person name="Ohm R."/>
            <person name="Martin F."/>
            <person name="Silar P."/>
            <person name="Natvig D."/>
            <person name="Lalanne C."/>
            <person name="Gautier V."/>
            <person name="Ament-Velasquez S.L."/>
            <person name="Kruys A."/>
            <person name="Hutchinson M.I."/>
            <person name="Powell A.J."/>
            <person name="Barry K."/>
            <person name="Miller A.N."/>
            <person name="Grigoriev I.V."/>
            <person name="Debuchy R."/>
            <person name="Gladieux P."/>
            <person name="Thoren M.H."/>
            <person name="Johannesson H."/>
        </authorList>
    </citation>
    <scope>NUCLEOTIDE SEQUENCE</scope>
    <source>
        <strain evidence="2">CBS 538.74</strain>
    </source>
</reference>
<dbReference type="SUPFAM" id="SSF53756">
    <property type="entry name" value="UDP-Glycosyltransferase/glycogen phosphorylase"/>
    <property type="match status" value="1"/>
</dbReference>
<keyword evidence="3" id="KW-1185">Reference proteome</keyword>
<sequence>MARPKRILFFTNSDFGQANVVLATAHALLHSAPQVEIQIASFHALKEAVNSTSAFALKTSPHKHAKPITFHPLDGISWGPATFRPEVGVAAANDLTPGPINSAKNILLIPAVMLPWRPDEFLSLYRQAECILSDVRPDVTAINPIFTPGLTLCHHLKTNWLVLAPNTLKDFALPMQPRSAMLWKYPLFVPPPSWMSLLTNPRIRATTAHLRAHVGGDRDPDRDLCLMMTANEMGVLRAPPPAGLRVLCAHRPRPRLPPLSVIPPHLIPCGPILRAAGGSLYVNLGTHHLKADVAEARAMAGAFRDTLDRAEAVGYGRLQVLWKLGRKTRAGEKVERDRFEGVWRGVCDVLRPEIEDGRVKVTDWVDAEPKAVLESGGVVCSVNHGGANSFYEALCAGVPQVLLPPWSDCYDFANRVEMLEIGRWANKEAKPRWRRDELAACLEDVLFGPKADEIREKARELAMRHPESAGREKAAYEILASVL</sequence>